<name>A0A139A442_GONPJ</name>
<sequence>HQRHVCHNILWTVDIGTQIFYGGAPYSKLNQTLIGSGGKKGVVFAKQATTSFVLPFSLKRNMTTFPDDVMFDILDNCGFFGNATATNTIRISYKATVNLAGLPSIKKTISGAKNINCPVTGAQIASLLEKYGPIIQQIGKGLTPIPEDPTVGEQTCDDGETCGVPTGDVPDA</sequence>
<feature type="region of interest" description="Disordered" evidence="1">
    <location>
        <begin position="142"/>
        <end position="172"/>
    </location>
</feature>
<feature type="non-terminal residue" evidence="2">
    <location>
        <position position="1"/>
    </location>
</feature>
<evidence type="ECO:0000313" key="3">
    <source>
        <dbReference type="Proteomes" id="UP000070544"/>
    </source>
</evidence>
<evidence type="ECO:0000313" key="2">
    <source>
        <dbReference type="EMBL" id="KXS11123.1"/>
    </source>
</evidence>
<keyword evidence="3" id="KW-1185">Reference proteome</keyword>
<accession>A0A139A442</accession>
<dbReference type="Proteomes" id="UP000070544">
    <property type="component" value="Unassembled WGS sequence"/>
</dbReference>
<gene>
    <name evidence="2" type="ORF">M427DRAFT_447477</name>
</gene>
<dbReference type="EMBL" id="KQ965809">
    <property type="protein sequence ID" value="KXS11123.1"/>
    <property type="molecule type" value="Genomic_DNA"/>
</dbReference>
<proteinExistence type="predicted"/>
<dbReference type="OrthoDB" id="20273at2759"/>
<evidence type="ECO:0000256" key="1">
    <source>
        <dbReference type="SAM" id="MobiDB-lite"/>
    </source>
</evidence>
<organism evidence="2 3">
    <name type="scientific">Gonapodya prolifera (strain JEL478)</name>
    <name type="common">Monoblepharis prolifera</name>
    <dbReference type="NCBI Taxonomy" id="1344416"/>
    <lineage>
        <taxon>Eukaryota</taxon>
        <taxon>Fungi</taxon>
        <taxon>Fungi incertae sedis</taxon>
        <taxon>Chytridiomycota</taxon>
        <taxon>Chytridiomycota incertae sedis</taxon>
        <taxon>Monoblepharidomycetes</taxon>
        <taxon>Monoblepharidales</taxon>
        <taxon>Gonapodyaceae</taxon>
        <taxon>Gonapodya</taxon>
    </lineage>
</organism>
<reference evidence="2 3" key="1">
    <citation type="journal article" date="2015" name="Genome Biol. Evol.">
        <title>Phylogenomic analyses indicate that early fungi evolved digesting cell walls of algal ancestors of land plants.</title>
        <authorList>
            <person name="Chang Y."/>
            <person name="Wang S."/>
            <person name="Sekimoto S."/>
            <person name="Aerts A.L."/>
            <person name="Choi C."/>
            <person name="Clum A."/>
            <person name="LaButti K.M."/>
            <person name="Lindquist E.A."/>
            <person name="Yee Ngan C."/>
            <person name="Ohm R.A."/>
            <person name="Salamov A.A."/>
            <person name="Grigoriev I.V."/>
            <person name="Spatafora J.W."/>
            <person name="Berbee M.L."/>
        </authorList>
    </citation>
    <scope>NUCLEOTIDE SEQUENCE [LARGE SCALE GENOMIC DNA]</scope>
    <source>
        <strain evidence="2 3">JEL478</strain>
    </source>
</reference>
<protein>
    <submittedName>
        <fullName evidence="2">Uncharacterized protein</fullName>
    </submittedName>
</protein>
<dbReference type="AlphaFoldDB" id="A0A139A442"/>